<sequence length="438" mass="48128">MSFSSTLPGTRNLFLSLLKSAKTLSQLTQTHAQIILHGLQNDLSTITKLAHKLCDFNAPFYAKSLFNSFSKPDLFLFNVLIRGFSGNKNPQASILLFTHLRKTTNLRPDNFTYSYAVSAASNFIDHCVGVLLHGQTIVDGHTSNLFVGTALVDLYLKFSRVKSARKVFDKITDKDTVLYNSMISGLVKNACFEDSIWVFGDVFRNGGIRLDSTSLAVVLPAVAELQELRLGMEIQCLGLKLGFHDHGYVLTGLVSLYSRCGEIESAKLLFREIDRPDLISCNAMISGYTCNGETEASVMLFKKLLASGEKVNSSTIVGLIPVFYPFGYLHLTGCIHGFCVKAGIVSHSSVSSALLTAYSRLNEIEAARQLFDESSEKSSALWNAMIAGYTQNGLKENAISLFQEMQRSKVILNAATGMNNPPERPIIPPPMNPTNSHT</sequence>
<proteinExistence type="predicted"/>
<gene>
    <name evidence="1" type="ORF">Pint_14329</name>
</gene>
<organism evidence="1 2">
    <name type="scientific">Pistacia integerrima</name>
    <dbReference type="NCBI Taxonomy" id="434235"/>
    <lineage>
        <taxon>Eukaryota</taxon>
        <taxon>Viridiplantae</taxon>
        <taxon>Streptophyta</taxon>
        <taxon>Embryophyta</taxon>
        <taxon>Tracheophyta</taxon>
        <taxon>Spermatophyta</taxon>
        <taxon>Magnoliopsida</taxon>
        <taxon>eudicotyledons</taxon>
        <taxon>Gunneridae</taxon>
        <taxon>Pentapetalae</taxon>
        <taxon>rosids</taxon>
        <taxon>malvids</taxon>
        <taxon>Sapindales</taxon>
        <taxon>Anacardiaceae</taxon>
        <taxon>Pistacia</taxon>
    </lineage>
</organism>
<evidence type="ECO:0000313" key="2">
    <source>
        <dbReference type="Proteomes" id="UP001163603"/>
    </source>
</evidence>
<accession>A0ACC0Y822</accession>
<dbReference type="EMBL" id="CM047743">
    <property type="protein sequence ID" value="KAJ0031425.1"/>
    <property type="molecule type" value="Genomic_DNA"/>
</dbReference>
<protein>
    <submittedName>
        <fullName evidence="1">Uncharacterized protein</fullName>
    </submittedName>
</protein>
<evidence type="ECO:0000313" key="1">
    <source>
        <dbReference type="EMBL" id="KAJ0031425.1"/>
    </source>
</evidence>
<reference evidence="2" key="1">
    <citation type="journal article" date="2023" name="G3 (Bethesda)">
        <title>Genome assembly and association tests identify interacting loci associated with vigor, precocity, and sex in interspecific pistachio rootstocks.</title>
        <authorList>
            <person name="Palmer W."/>
            <person name="Jacygrad E."/>
            <person name="Sagayaradj S."/>
            <person name="Cavanaugh K."/>
            <person name="Han R."/>
            <person name="Bertier L."/>
            <person name="Beede B."/>
            <person name="Kafkas S."/>
            <person name="Golino D."/>
            <person name="Preece J."/>
            <person name="Michelmore R."/>
        </authorList>
    </citation>
    <scope>NUCLEOTIDE SEQUENCE [LARGE SCALE GENOMIC DNA]</scope>
</reference>
<dbReference type="Proteomes" id="UP001163603">
    <property type="component" value="Chromosome 8"/>
</dbReference>
<name>A0ACC0Y822_9ROSI</name>
<keyword evidence="2" id="KW-1185">Reference proteome</keyword>
<comment type="caution">
    <text evidence="1">The sequence shown here is derived from an EMBL/GenBank/DDBJ whole genome shotgun (WGS) entry which is preliminary data.</text>
</comment>